<dbReference type="OMA" id="ESHMNTE"/>
<dbReference type="KEGG" id="acan:ACA1_039190"/>
<dbReference type="RefSeq" id="XP_004354805.1">
    <property type="nucleotide sequence ID" value="XM_004354753.1"/>
</dbReference>
<dbReference type="SMART" id="SM00248">
    <property type="entry name" value="ANK"/>
    <property type="match status" value="2"/>
</dbReference>
<evidence type="ECO:0000256" key="10">
    <source>
        <dbReference type="SAM" id="MobiDB-lite"/>
    </source>
</evidence>
<evidence type="ECO:0000256" key="1">
    <source>
        <dbReference type="ARBA" id="ARBA00004123"/>
    </source>
</evidence>
<feature type="region of interest" description="Disordered" evidence="10">
    <location>
        <begin position="186"/>
        <end position="277"/>
    </location>
</feature>
<keyword evidence="12" id="KW-1185">Reference proteome</keyword>
<evidence type="ECO:0000256" key="9">
    <source>
        <dbReference type="PROSITE-ProRule" id="PRU00023"/>
    </source>
</evidence>
<dbReference type="PROSITE" id="PS50088">
    <property type="entry name" value="ANK_REPEAT"/>
    <property type="match status" value="1"/>
</dbReference>
<comment type="subcellular location">
    <subcellularLocation>
        <location evidence="1">Nucleus</location>
    </subcellularLocation>
</comment>
<protein>
    <recommendedName>
        <fullName evidence="2">NF-kappa-B inhibitor-like protein 1</fullName>
    </recommendedName>
    <alternativeName>
        <fullName evidence="7">Inhibitor of kappa B-like protein</fullName>
    </alternativeName>
    <alternativeName>
        <fullName evidence="8">Nuclear factor of kappa light polypeptide gene enhancer in B-cells inhibitor-like 1</fullName>
    </alternativeName>
</protein>
<dbReference type="AlphaFoldDB" id="L8HGQ0"/>
<evidence type="ECO:0000256" key="5">
    <source>
        <dbReference type="ARBA" id="ARBA00023043"/>
    </source>
</evidence>
<dbReference type="InterPro" id="IPR036770">
    <property type="entry name" value="Ankyrin_rpt-contain_sf"/>
</dbReference>
<feature type="compositionally biased region" description="Basic and acidic residues" evidence="10">
    <location>
        <begin position="16"/>
        <end position="25"/>
    </location>
</feature>
<dbReference type="PANTHER" id="PTHR15263:SF1">
    <property type="entry name" value="NF-KAPPA-B INHIBITOR-LIKE PROTEIN 1"/>
    <property type="match status" value="1"/>
</dbReference>
<evidence type="ECO:0000256" key="6">
    <source>
        <dbReference type="ARBA" id="ARBA00023242"/>
    </source>
</evidence>
<feature type="compositionally biased region" description="Basic residues" evidence="10">
    <location>
        <begin position="241"/>
        <end position="250"/>
    </location>
</feature>
<keyword evidence="6" id="KW-0539">Nucleus</keyword>
<feature type="compositionally biased region" description="Acidic residues" evidence="10">
    <location>
        <begin position="215"/>
        <end position="228"/>
    </location>
</feature>
<dbReference type="EMBL" id="KB007822">
    <property type="protein sequence ID" value="ELR24417.1"/>
    <property type="molecule type" value="Genomic_DNA"/>
</dbReference>
<keyword evidence="4" id="KW-0677">Repeat</keyword>
<proteinExistence type="predicted"/>
<dbReference type="SUPFAM" id="SSF48403">
    <property type="entry name" value="Ankyrin repeat"/>
    <property type="match status" value="1"/>
</dbReference>
<organism evidence="11 12">
    <name type="scientific">Acanthamoeba castellanii (strain ATCC 30010 / Neff)</name>
    <dbReference type="NCBI Taxonomy" id="1257118"/>
    <lineage>
        <taxon>Eukaryota</taxon>
        <taxon>Amoebozoa</taxon>
        <taxon>Discosea</taxon>
        <taxon>Longamoebia</taxon>
        <taxon>Centramoebida</taxon>
        <taxon>Acanthamoebidae</taxon>
        <taxon>Acanthamoeba</taxon>
    </lineage>
</organism>
<feature type="repeat" description="ANK" evidence="9">
    <location>
        <begin position="115"/>
        <end position="147"/>
    </location>
</feature>
<dbReference type="Proteomes" id="UP000011083">
    <property type="component" value="Unassembled WGS sequence"/>
</dbReference>
<accession>L8HGQ0</accession>
<evidence type="ECO:0000256" key="4">
    <source>
        <dbReference type="ARBA" id="ARBA00022737"/>
    </source>
</evidence>
<dbReference type="OrthoDB" id="412109at2759"/>
<evidence type="ECO:0000256" key="3">
    <source>
        <dbReference type="ARBA" id="ARBA00022553"/>
    </source>
</evidence>
<feature type="compositionally biased region" description="Basic and acidic residues" evidence="10">
    <location>
        <begin position="229"/>
        <end position="240"/>
    </location>
</feature>
<dbReference type="VEuPathDB" id="AmoebaDB:ACA1_039190"/>
<evidence type="ECO:0000256" key="8">
    <source>
        <dbReference type="ARBA" id="ARBA00030802"/>
    </source>
</evidence>
<dbReference type="Gene3D" id="1.25.40.20">
    <property type="entry name" value="Ankyrin repeat-containing domain"/>
    <property type="match status" value="1"/>
</dbReference>
<dbReference type="InterPro" id="IPR038753">
    <property type="entry name" value="NFKBIL1"/>
</dbReference>
<dbReference type="Pfam" id="PF12796">
    <property type="entry name" value="Ank_2"/>
    <property type="match status" value="1"/>
</dbReference>
<feature type="region of interest" description="Disordered" evidence="10">
    <location>
        <begin position="1"/>
        <end position="25"/>
    </location>
</feature>
<dbReference type="GO" id="GO:0043124">
    <property type="term" value="P:negative regulation of canonical NF-kappaB signal transduction"/>
    <property type="evidence" value="ECO:0007669"/>
    <property type="project" value="InterPro"/>
</dbReference>
<name>L8HGQ0_ACACF</name>
<sequence>RSTKKEEHREKRRKRKDAEPPHATKEAKVAGRLFAAINRCGSGQKASTTSAAALHDVRYYTARLLRLGTDPTLVVDETGRTLLHRAVLQNNATLCRYLIDTLGRDMVNLVSGSEDASTALHYACLNESAEICHMLHRSGAETGIKNALGIVATEIGFEALRRKGEQLEAERQQREAEWRAMDERMKAGGFDARDTPRRHEDATSSKRRQPKAEEEPSDDDDDEQDGEEDFHVFDYTELGKKTPKKKRKRPGTADDGDAFERWKEMERNKWRRQQEEQDWNERLAEEFASEGGHMWHDQWADMDAGGGGGNHLSEEEWKDWVRKEMGRKASRRWGQDHGDFYDAKARKRREEERKERERREREKERETKERIEREEKEREAQRQKVEAKRQADDWKRLEREWVAFEEALNARRKEGNEASDLGLADIPFPDIERDEETGHTLGGFNFMTEETTADDKTKFLRTLFLRWHPDKFEQRVGHRLKQEEKVQVLAHATRITQHITRLKDLLAKQTSAPPE</sequence>
<evidence type="ECO:0000256" key="7">
    <source>
        <dbReference type="ARBA" id="ARBA00030621"/>
    </source>
</evidence>
<evidence type="ECO:0000313" key="11">
    <source>
        <dbReference type="EMBL" id="ELR24417.1"/>
    </source>
</evidence>
<keyword evidence="3" id="KW-0597">Phosphoprotein</keyword>
<feature type="non-terminal residue" evidence="11">
    <location>
        <position position="1"/>
    </location>
</feature>
<dbReference type="PANTHER" id="PTHR15263">
    <property type="entry name" value="I-KAPPA-B-LIKE PROTEIN IKBL"/>
    <property type="match status" value="1"/>
</dbReference>
<evidence type="ECO:0000313" key="12">
    <source>
        <dbReference type="Proteomes" id="UP000011083"/>
    </source>
</evidence>
<feature type="compositionally biased region" description="Basic and acidic residues" evidence="10">
    <location>
        <begin position="258"/>
        <end position="277"/>
    </location>
</feature>
<gene>
    <name evidence="11" type="ORF">ACA1_039190</name>
</gene>
<dbReference type="InterPro" id="IPR002110">
    <property type="entry name" value="Ankyrin_rpt"/>
</dbReference>
<dbReference type="GeneID" id="14925446"/>
<keyword evidence="5 9" id="KW-0040">ANK repeat</keyword>
<dbReference type="GO" id="GO:0005634">
    <property type="term" value="C:nucleus"/>
    <property type="evidence" value="ECO:0007669"/>
    <property type="project" value="UniProtKB-SubCell"/>
</dbReference>
<evidence type="ECO:0000256" key="2">
    <source>
        <dbReference type="ARBA" id="ARBA00014259"/>
    </source>
</evidence>
<reference evidence="11 12" key="1">
    <citation type="journal article" date="2013" name="Genome Biol.">
        <title>Genome of Acanthamoeba castellanii highlights extensive lateral gene transfer and early evolution of tyrosine kinase signaling.</title>
        <authorList>
            <person name="Clarke M."/>
            <person name="Lohan A.J."/>
            <person name="Liu B."/>
            <person name="Lagkouvardos I."/>
            <person name="Roy S."/>
            <person name="Zafar N."/>
            <person name="Bertelli C."/>
            <person name="Schilde C."/>
            <person name="Kianianmomeni A."/>
            <person name="Burglin T.R."/>
            <person name="Frech C."/>
            <person name="Turcotte B."/>
            <person name="Kopec K.O."/>
            <person name="Synnott J.M."/>
            <person name="Choo C."/>
            <person name="Paponov I."/>
            <person name="Finkler A."/>
            <person name="Soon Heng Tan C."/>
            <person name="Hutchins A.P."/>
            <person name="Weinmeier T."/>
            <person name="Rattei T."/>
            <person name="Chu J.S."/>
            <person name="Gimenez G."/>
            <person name="Irimia M."/>
            <person name="Rigden D.J."/>
            <person name="Fitzpatrick D.A."/>
            <person name="Lorenzo-Morales J."/>
            <person name="Bateman A."/>
            <person name="Chiu C.H."/>
            <person name="Tang P."/>
            <person name="Hegemann P."/>
            <person name="Fromm H."/>
            <person name="Raoult D."/>
            <person name="Greub G."/>
            <person name="Miranda-Saavedra D."/>
            <person name="Chen N."/>
            <person name="Nash P."/>
            <person name="Ginger M.L."/>
            <person name="Horn M."/>
            <person name="Schaap P."/>
            <person name="Caler L."/>
            <person name="Loftus B."/>
        </authorList>
    </citation>
    <scope>NUCLEOTIDE SEQUENCE [LARGE SCALE GENOMIC DNA]</scope>
    <source>
        <strain evidence="11 12">Neff</strain>
    </source>
</reference>
<feature type="region of interest" description="Disordered" evidence="10">
    <location>
        <begin position="327"/>
        <end position="388"/>
    </location>
</feature>
<feature type="compositionally biased region" description="Basic and acidic residues" evidence="10">
    <location>
        <begin position="186"/>
        <end position="214"/>
    </location>
</feature>